<dbReference type="EMBL" id="JAXCLW010000004">
    <property type="protein sequence ID" value="MDY0884172.1"/>
    <property type="molecule type" value="Genomic_DNA"/>
</dbReference>
<proteinExistence type="predicted"/>
<reference evidence="3 4" key="1">
    <citation type="journal article" date="2016" name="Antonie Van Leeuwenhoek">
        <title>Dongia soli sp. nov., isolated from soil from Dokdo, Korea.</title>
        <authorList>
            <person name="Kim D.U."/>
            <person name="Lee H."/>
            <person name="Kim H."/>
            <person name="Kim S.G."/>
            <person name="Ka J.O."/>
        </authorList>
    </citation>
    <scope>NUCLEOTIDE SEQUENCE [LARGE SCALE GENOMIC DNA]</scope>
    <source>
        <strain evidence="3 4">D78</strain>
    </source>
</reference>
<keyword evidence="1" id="KW-0175">Coiled coil</keyword>
<feature type="compositionally biased region" description="Polar residues" evidence="2">
    <location>
        <begin position="211"/>
        <end position="220"/>
    </location>
</feature>
<sequence length="361" mass="38846">MDDLEDLQSRVAAAQEKLRMNADDQRKYGLRLNDVVAIVEGSLARQQEEMQRLQASAIELRVERDAARHAEAELKAAYDAALTKIAKRETQNEQLRNMVLTLLNIIEGREPASALQDTMMRLEQSLQQVIATQQEENAESAAMEAGEEPSQAAALAAQLEEAVAGDDPAVDSADMQEDGESLDAAPSAEKDAAEMAGADAISEDAGLGDQSEPQPASELQSEIAADEPAVEEAPVEELTAEEPIIEETVVDEPVIEEPANEEPIGETVDQAQVAADLSDDMPEDLEQISMTDHQTLVSDPEEADEKAADKTAQPLVTALLDAEKALIEAGANGLSDGDSPVAEIIRRISLRTREFSQAANR</sequence>
<evidence type="ECO:0000256" key="1">
    <source>
        <dbReference type="SAM" id="Coils"/>
    </source>
</evidence>
<dbReference type="Proteomes" id="UP001279642">
    <property type="component" value="Unassembled WGS sequence"/>
</dbReference>
<name>A0ABU5EDD7_9PROT</name>
<evidence type="ECO:0000313" key="4">
    <source>
        <dbReference type="Proteomes" id="UP001279642"/>
    </source>
</evidence>
<gene>
    <name evidence="3" type="ORF">SMD27_15100</name>
</gene>
<evidence type="ECO:0000256" key="2">
    <source>
        <dbReference type="SAM" id="MobiDB-lite"/>
    </source>
</evidence>
<feature type="compositionally biased region" description="Acidic residues" evidence="2">
    <location>
        <begin position="224"/>
        <end position="253"/>
    </location>
</feature>
<organism evidence="3 4">
    <name type="scientific">Dongia soli</name>
    <dbReference type="NCBI Taxonomy" id="600628"/>
    <lineage>
        <taxon>Bacteria</taxon>
        <taxon>Pseudomonadati</taxon>
        <taxon>Pseudomonadota</taxon>
        <taxon>Alphaproteobacteria</taxon>
        <taxon>Rhodospirillales</taxon>
        <taxon>Dongiaceae</taxon>
        <taxon>Dongia</taxon>
    </lineage>
</organism>
<feature type="region of interest" description="Disordered" evidence="2">
    <location>
        <begin position="134"/>
        <end position="154"/>
    </location>
</feature>
<keyword evidence="4" id="KW-1185">Reference proteome</keyword>
<feature type="coiled-coil region" evidence="1">
    <location>
        <begin position="4"/>
        <end position="63"/>
    </location>
</feature>
<accession>A0ABU5EDD7</accession>
<protein>
    <submittedName>
        <fullName evidence="3">Uncharacterized protein</fullName>
    </submittedName>
</protein>
<feature type="region of interest" description="Disordered" evidence="2">
    <location>
        <begin position="169"/>
        <end position="253"/>
    </location>
</feature>
<dbReference type="RefSeq" id="WP_320509243.1">
    <property type="nucleotide sequence ID" value="NZ_JAXCLW010000004.1"/>
</dbReference>
<comment type="caution">
    <text evidence="3">The sequence shown here is derived from an EMBL/GenBank/DDBJ whole genome shotgun (WGS) entry which is preliminary data.</text>
</comment>
<evidence type="ECO:0000313" key="3">
    <source>
        <dbReference type="EMBL" id="MDY0884172.1"/>
    </source>
</evidence>